<dbReference type="Proteomes" id="UP000094023">
    <property type="component" value="Unassembled WGS sequence"/>
</dbReference>
<keyword evidence="10" id="KW-1185">Reference proteome</keyword>
<feature type="coiled-coil region" evidence="6">
    <location>
        <begin position="168"/>
        <end position="195"/>
    </location>
</feature>
<feature type="domain" description="Fe/B12 periplasmic-binding" evidence="8">
    <location>
        <begin position="58"/>
        <end position="316"/>
    </location>
</feature>
<dbReference type="SUPFAM" id="SSF53807">
    <property type="entry name" value="Helical backbone' metal receptor"/>
    <property type="match status" value="1"/>
</dbReference>
<proteinExistence type="inferred from homology"/>
<keyword evidence="5 7" id="KW-0732">Signal</keyword>
<dbReference type="PROSITE" id="PS50983">
    <property type="entry name" value="FE_B12_PBP"/>
    <property type="match status" value="1"/>
</dbReference>
<evidence type="ECO:0000256" key="4">
    <source>
        <dbReference type="ARBA" id="ARBA00022496"/>
    </source>
</evidence>
<gene>
    <name evidence="9" type="ORF">M983_2462</name>
</gene>
<keyword evidence="4" id="KW-0410">Iron transport</keyword>
<comment type="similarity">
    <text evidence="2">Belongs to the bacterial solute-binding protein 8 family.</text>
</comment>
<protein>
    <submittedName>
        <fullName evidence="9">Ferric anguibactin-binding protein</fullName>
    </submittedName>
</protein>
<evidence type="ECO:0000256" key="5">
    <source>
        <dbReference type="ARBA" id="ARBA00022729"/>
    </source>
</evidence>
<feature type="chain" id="PRO_5008278790" evidence="7">
    <location>
        <begin position="23"/>
        <end position="316"/>
    </location>
</feature>
<keyword evidence="6" id="KW-0175">Coiled coil</keyword>
<dbReference type="Gene3D" id="3.40.50.1980">
    <property type="entry name" value="Nitrogenase molybdenum iron protein domain"/>
    <property type="match status" value="2"/>
</dbReference>
<dbReference type="GO" id="GO:1901678">
    <property type="term" value="P:iron coordination entity transport"/>
    <property type="evidence" value="ECO:0007669"/>
    <property type="project" value="UniProtKB-ARBA"/>
</dbReference>
<feature type="signal peptide" evidence="7">
    <location>
        <begin position="1"/>
        <end position="22"/>
    </location>
</feature>
<dbReference type="EMBL" id="LXEN01000119">
    <property type="protein sequence ID" value="OAT24879.1"/>
    <property type="molecule type" value="Genomic_DNA"/>
</dbReference>
<dbReference type="InterPro" id="IPR051313">
    <property type="entry name" value="Bact_iron-sidero_bind"/>
</dbReference>
<organism evidence="9 10">
    <name type="scientific">Proteus myxofaciens ATCC 19692</name>
    <dbReference type="NCBI Taxonomy" id="1354337"/>
    <lineage>
        <taxon>Bacteria</taxon>
        <taxon>Pseudomonadati</taxon>
        <taxon>Pseudomonadota</taxon>
        <taxon>Gammaproteobacteria</taxon>
        <taxon>Enterobacterales</taxon>
        <taxon>Morganellaceae</taxon>
        <taxon>Proteus</taxon>
    </lineage>
</organism>
<dbReference type="STRING" id="1354337.M983_2462"/>
<evidence type="ECO:0000256" key="1">
    <source>
        <dbReference type="ARBA" id="ARBA00004196"/>
    </source>
</evidence>
<evidence type="ECO:0000256" key="3">
    <source>
        <dbReference type="ARBA" id="ARBA00022448"/>
    </source>
</evidence>
<dbReference type="GO" id="GO:0030288">
    <property type="term" value="C:outer membrane-bounded periplasmic space"/>
    <property type="evidence" value="ECO:0007669"/>
    <property type="project" value="TreeGrafter"/>
</dbReference>
<dbReference type="RefSeq" id="WP_066751339.1">
    <property type="nucleotide sequence ID" value="NZ_LXEN01000119.1"/>
</dbReference>
<keyword evidence="4" id="KW-0408">Iron</keyword>
<evidence type="ECO:0000256" key="6">
    <source>
        <dbReference type="SAM" id="Coils"/>
    </source>
</evidence>
<comment type="caution">
    <text evidence="9">The sequence shown here is derived from an EMBL/GenBank/DDBJ whole genome shotgun (WGS) entry which is preliminary data.</text>
</comment>
<evidence type="ECO:0000259" key="8">
    <source>
        <dbReference type="PROSITE" id="PS50983"/>
    </source>
</evidence>
<dbReference type="PANTHER" id="PTHR30532:SF28">
    <property type="entry name" value="PETROBACTIN-BINDING PROTEIN YCLQ"/>
    <property type="match status" value="1"/>
</dbReference>
<keyword evidence="4" id="KW-0406">Ion transport</keyword>
<dbReference type="CDD" id="cd01140">
    <property type="entry name" value="FatB"/>
    <property type="match status" value="1"/>
</dbReference>
<evidence type="ECO:0000313" key="10">
    <source>
        <dbReference type="Proteomes" id="UP000094023"/>
    </source>
</evidence>
<accession>A0A198FKA7</accession>
<dbReference type="InterPro" id="IPR002491">
    <property type="entry name" value="ABC_transptr_periplasmic_BD"/>
</dbReference>
<dbReference type="PANTHER" id="PTHR30532">
    <property type="entry name" value="IRON III DICITRATE-BINDING PERIPLASMIC PROTEIN"/>
    <property type="match status" value="1"/>
</dbReference>
<reference evidence="9 10" key="1">
    <citation type="submission" date="2016-04" db="EMBL/GenBank/DDBJ databases">
        <title>ATOL: Assembling a taxonomically balanced genome-scale reconstruction of the evolutionary history of the Enterobacteriaceae.</title>
        <authorList>
            <person name="Plunkett G.III."/>
            <person name="Neeno-Eckwall E.C."/>
            <person name="Glasner J.D."/>
            <person name="Perna N.T."/>
        </authorList>
    </citation>
    <scope>NUCLEOTIDE SEQUENCE [LARGE SCALE GENOMIC DNA]</scope>
    <source>
        <strain evidence="9 10">ATCC 19692</strain>
    </source>
</reference>
<evidence type="ECO:0000313" key="9">
    <source>
        <dbReference type="EMBL" id="OAT24879.1"/>
    </source>
</evidence>
<evidence type="ECO:0000256" key="2">
    <source>
        <dbReference type="ARBA" id="ARBA00008814"/>
    </source>
</evidence>
<dbReference type="OrthoDB" id="63946at2"/>
<sequence length="316" mass="34416">MKKILPLVIASILSVTSFSALSKTPAEYHPNQIISQQNDKVTIKHALGETVVPNNPSKVVLFDFGLYDTLDKLGLSDRVVGLPLGNAPDYIKGSIAKDVANVGGMKSPDLAKLAELKPDIIIITGRQGASYDELTKIAPTISLSTNSANYLNSVEANTKLMGKLFNKEKDAEQQLAQLNTVIEQAQKKAAESDKKVLVLMHNAGNLMPNNQSVVYDVVKVKKAELPPVAEEEKGKRRIVTPEMIAKANPDVILIVDRSEAIGADKLEKEKFETEEIKSTSAYKNGDIVYLKADLWYLSGGGLESMVEQIKAVENTL</sequence>
<dbReference type="Pfam" id="PF01497">
    <property type="entry name" value="Peripla_BP_2"/>
    <property type="match status" value="1"/>
</dbReference>
<name>A0A198FKA7_9GAMM</name>
<dbReference type="InterPro" id="IPR033870">
    <property type="entry name" value="FatB"/>
</dbReference>
<dbReference type="PATRIC" id="fig|1354337.4.peg.2528"/>
<evidence type="ECO:0000256" key="7">
    <source>
        <dbReference type="SAM" id="SignalP"/>
    </source>
</evidence>
<comment type="subcellular location">
    <subcellularLocation>
        <location evidence="1">Cell envelope</location>
    </subcellularLocation>
</comment>
<keyword evidence="3" id="KW-0813">Transport</keyword>
<dbReference type="AlphaFoldDB" id="A0A198FKA7"/>